<protein>
    <submittedName>
        <fullName evidence="1">Uncharacterized protein</fullName>
    </submittedName>
</protein>
<organism evidence="1 2">
    <name type="scientific">Trifolium pratense</name>
    <name type="common">Red clover</name>
    <dbReference type="NCBI Taxonomy" id="57577"/>
    <lineage>
        <taxon>Eukaryota</taxon>
        <taxon>Viridiplantae</taxon>
        <taxon>Streptophyta</taxon>
        <taxon>Embryophyta</taxon>
        <taxon>Tracheophyta</taxon>
        <taxon>Spermatophyta</taxon>
        <taxon>Magnoliopsida</taxon>
        <taxon>eudicotyledons</taxon>
        <taxon>Gunneridae</taxon>
        <taxon>Pentapetalae</taxon>
        <taxon>rosids</taxon>
        <taxon>fabids</taxon>
        <taxon>Fabales</taxon>
        <taxon>Fabaceae</taxon>
        <taxon>Papilionoideae</taxon>
        <taxon>50 kb inversion clade</taxon>
        <taxon>NPAAA clade</taxon>
        <taxon>Hologalegina</taxon>
        <taxon>IRL clade</taxon>
        <taxon>Trifolieae</taxon>
        <taxon>Trifolium</taxon>
    </lineage>
</organism>
<evidence type="ECO:0000313" key="2">
    <source>
        <dbReference type="Proteomes" id="UP001177021"/>
    </source>
</evidence>
<gene>
    <name evidence="1" type="ORF">MILVUS5_LOCUS5431</name>
</gene>
<dbReference type="Proteomes" id="UP001177021">
    <property type="component" value="Unassembled WGS sequence"/>
</dbReference>
<proteinExistence type="predicted"/>
<evidence type="ECO:0000313" key="1">
    <source>
        <dbReference type="EMBL" id="CAJ2634567.1"/>
    </source>
</evidence>
<keyword evidence="2" id="KW-1185">Reference proteome</keyword>
<comment type="caution">
    <text evidence="1">The sequence shown here is derived from an EMBL/GenBank/DDBJ whole genome shotgun (WGS) entry which is preliminary data.</text>
</comment>
<sequence length="74" mass="8420">MMSISRSTAAAFRAEPMRKLIPPIMILVLRPYFLVTGAATIDATKPEMYKVEGRNSEESHPWKQLLLLTMTRVN</sequence>
<dbReference type="EMBL" id="CASHSV030000002">
    <property type="protein sequence ID" value="CAJ2634567.1"/>
    <property type="molecule type" value="Genomic_DNA"/>
</dbReference>
<accession>A0ACB0IQX2</accession>
<name>A0ACB0IQX2_TRIPR</name>
<reference evidence="1" key="1">
    <citation type="submission" date="2023-10" db="EMBL/GenBank/DDBJ databases">
        <authorList>
            <person name="Rodriguez Cubillos JULIANA M."/>
            <person name="De Vega J."/>
        </authorList>
    </citation>
    <scope>NUCLEOTIDE SEQUENCE</scope>
</reference>